<feature type="region of interest" description="Disordered" evidence="1">
    <location>
        <begin position="362"/>
        <end position="388"/>
    </location>
</feature>
<gene>
    <name evidence="2" type="ORF">BDP55DRAFT_724064</name>
</gene>
<dbReference type="PANTHER" id="PTHR28096">
    <property type="entry name" value="PROTEIN FAF1"/>
    <property type="match status" value="1"/>
</dbReference>
<feature type="compositionally biased region" description="Low complexity" evidence="1">
    <location>
        <begin position="11"/>
        <end position="34"/>
    </location>
</feature>
<evidence type="ECO:0000256" key="1">
    <source>
        <dbReference type="SAM" id="MobiDB-lite"/>
    </source>
</evidence>
<sequence length="388" mass="42129">MASVLGKRKAPSASTSKTSKPNATTASSKNASPALKKKKKKSAESLKKSSTTAVTKKKTTATAKTKAKKVVGKEEEEEDTSMLDAQEIFRRHFEAQFKPIEKAVPKKSKKSKAKAAEEKEDEEDSASASDEDVEDGEEDVFEDEGADGEEGEGEEWSGLSGDEEDDYDEDSDIPYDDIDENPVIEVVDHTKSNAQPIVSMSKRELKAFMSSKPPSQTDPSPTSLTAAQTPEDPSDENDKSMLANDLALQRLLSESHLLARHAVTPFTNSANSPASKSFSEGKLRQRQTDLRTQSLAGAQGVAGVKSIFVQEKMPMAFRKGIVASTAAREEKRRRTAKENGIVLEREAPKKVAKQSGAAYNFVQGGGSQRDKAFRKMSKSVHDASLAHT</sequence>
<dbReference type="GeneID" id="85463362"/>
<dbReference type="GO" id="GO:0000462">
    <property type="term" value="P:maturation of SSU-rRNA from tricistronic rRNA transcript (SSU-rRNA, 5.8S rRNA, LSU-rRNA)"/>
    <property type="evidence" value="ECO:0007669"/>
    <property type="project" value="TreeGrafter"/>
</dbReference>
<name>A0AAJ0AW57_9PEZI</name>
<organism evidence="2 3">
    <name type="scientific">Colletotrichum godetiae</name>
    <dbReference type="NCBI Taxonomy" id="1209918"/>
    <lineage>
        <taxon>Eukaryota</taxon>
        <taxon>Fungi</taxon>
        <taxon>Dikarya</taxon>
        <taxon>Ascomycota</taxon>
        <taxon>Pezizomycotina</taxon>
        <taxon>Sordariomycetes</taxon>
        <taxon>Hypocreomycetidae</taxon>
        <taxon>Glomerellales</taxon>
        <taxon>Glomerellaceae</taxon>
        <taxon>Colletotrichum</taxon>
        <taxon>Colletotrichum acutatum species complex</taxon>
    </lineage>
</organism>
<dbReference type="PANTHER" id="PTHR28096:SF1">
    <property type="entry name" value="PROTEIN FAF1"/>
    <property type="match status" value="1"/>
</dbReference>
<accession>A0AAJ0AW57</accession>
<reference evidence="2" key="1">
    <citation type="submission" date="2021-06" db="EMBL/GenBank/DDBJ databases">
        <title>Comparative genomics, transcriptomics and evolutionary studies reveal genomic signatures of adaptation to plant cell wall in hemibiotrophic fungi.</title>
        <authorList>
            <consortium name="DOE Joint Genome Institute"/>
            <person name="Baroncelli R."/>
            <person name="Diaz J.F."/>
            <person name="Benocci T."/>
            <person name="Peng M."/>
            <person name="Battaglia E."/>
            <person name="Haridas S."/>
            <person name="Andreopoulos W."/>
            <person name="Labutti K."/>
            <person name="Pangilinan J."/>
            <person name="Floch G.L."/>
            <person name="Makela M.R."/>
            <person name="Henrissat B."/>
            <person name="Grigoriev I.V."/>
            <person name="Crouch J.A."/>
            <person name="De Vries R.P."/>
            <person name="Sukno S.A."/>
            <person name="Thon M.R."/>
        </authorList>
    </citation>
    <scope>NUCLEOTIDE SEQUENCE</scope>
    <source>
        <strain evidence="2">CBS 193.32</strain>
    </source>
</reference>
<dbReference type="RefSeq" id="XP_060435183.1">
    <property type="nucleotide sequence ID" value="XM_060578836.1"/>
</dbReference>
<dbReference type="Proteomes" id="UP001224890">
    <property type="component" value="Unassembled WGS sequence"/>
</dbReference>
<dbReference type="GO" id="GO:0005730">
    <property type="term" value="C:nucleolus"/>
    <property type="evidence" value="ECO:0007669"/>
    <property type="project" value="TreeGrafter"/>
</dbReference>
<dbReference type="EMBL" id="JAHMHR010000004">
    <property type="protein sequence ID" value="KAK1691488.1"/>
    <property type="molecule type" value="Genomic_DNA"/>
</dbReference>
<proteinExistence type="predicted"/>
<feature type="compositionally biased region" description="Basic residues" evidence="1">
    <location>
        <begin position="1"/>
        <end position="10"/>
    </location>
</feature>
<feature type="compositionally biased region" description="Acidic residues" evidence="1">
    <location>
        <begin position="118"/>
        <end position="182"/>
    </location>
</feature>
<comment type="caution">
    <text evidence="2">The sequence shown here is derived from an EMBL/GenBank/DDBJ whole genome shotgun (WGS) entry which is preliminary data.</text>
</comment>
<evidence type="ECO:0000313" key="2">
    <source>
        <dbReference type="EMBL" id="KAK1691488.1"/>
    </source>
</evidence>
<evidence type="ECO:0000313" key="3">
    <source>
        <dbReference type="Proteomes" id="UP001224890"/>
    </source>
</evidence>
<feature type="compositionally biased region" description="Basic residues" evidence="1">
    <location>
        <begin position="55"/>
        <end position="70"/>
    </location>
</feature>
<keyword evidence="3" id="KW-1185">Reference proteome</keyword>
<dbReference type="InterPro" id="IPR053030">
    <property type="entry name" value="Ribosomal_biogenesis_FAF1-like"/>
</dbReference>
<feature type="region of interest" description="Disordered" evidence="1">
    <location>
        <begin position="264"/>
        <end position="287"/>
    </location>
</feature>
<feature type="compositionally biased region" description="Polar residues" evidence="1">
    <location>
        <begin position="265"/>
        <end position="278"/>
    </location>
</feature>
<protein>
    <recommendedName>
        <fullName evidence="4">Swr1-complex protein 5</fullName>
    </recommendedName>
</protein>
<feature type="compositionally biased region" description="Basic and acidic residues" evidence="1">
    <location>
        <begin position="87"/>
        <end position="104"/>
    </location>
</feature>
<dbReference type="AlphaFoldDB" id="A0AAJ0AW57"/>
<feature type="region of interest" description="Disordered" evidence="1">
    <location>
        <begin position="1"/>
        <end position="243"/>
    </location>
</feature>
<evidence type="ECO:0008006" key="4">
    <source>
        <dbReference type="Google" id="ProtNLM"/>
    </source>
</evidence>
<feature type="compositionally biased region" description="Polar residues" evidence="1">
    <location>
        <begin position="212"/>
        <end position="228"/>
    </location>
</feature>